<dbReference type="Gene3D" id="1.10.10.10">
    <property type="entry name" value="Winged helix-like DNA-binding domain superfamily/Winged helix DNA-binding domain"/>
    <property type="match status" value="1"/>
</dbReference>
<keyword evidence="4" id="KW-0804">Transcription</keyword>
<dbReference type="PANTHER" id="PTHR30537:SF74">
    <property type="entry name" value="HTH-TYPE TRANSCRIPTIONAL REGULATOR TRPI"/>
    <property type="match status" value="1"/>
</dbReference>
<protein>
    <submittedName>
        <fullName evidence="6">LysR family transcriptional regulator</fullName>
    </submittedName>
</protein>
<dbReference type="EMBL" id="SMAS01000003">
    <property type="protein sequence ID" value="TCT35691.1"/>
    <property type="molecule type" value="Genomic_DNA"/>
</dbReference>
<dbReference type="AlphaFoldDB" id="A0A4R3NL53"/>
<dbReference type="FunFam" id="1.10.10.10:FF:000038">
    <property type="entry name" value="Glycine cleavage system transcriptional activator"/>
    <property type="match status" value="1"/>
</dbReference>
<evidence type="ECO:0000256" key="4">
    <source>
        <dbReference type="ARBA" id="ARBA00023163"/>
    </source>
</evidence>
<reference evidence="6 7" key="1">
    <citation type="submission" date="2019-03" db="EMBL/GenBank/DDBJ databases">
        <title>Genomic analyses of the natural microbiome of Caenorhabditis elegans.</title>
        <authorList>
            <person name="Samuel B."/>
        </authorList>
    </citation>
    <scope>NUCLEOTIDE SEQUENCE [LARGE SCALE GENOMIC DNA]</scope>
    <source>
        <strain evidence="6 7">JUb102</strain>
    </source>
</reference>
<accession>A0A4R3NL53</accession>
<feature type="domain" description="HTH lysR-type" evidence="5">
    <location>
        <begin position="4"/>
        <end position="61"/>
    </location>
</feature>
<dbReference type="PROSITE" id="PS50931">
    <property type="entry name" value="HTH_LYSR"/>
    <property type="match status" value="1"/>
</dbReference>
<proteinExistence type="inferred from homology"/>
<dbReference type="OrthoDB" id="5526340at2"/>
<dbReference type="InterPro" id="IPR036390">
    <property type="entry name" value="WH_DNA-bd_sf"/>
</dbReference>
<dbReference type="Pfam" id="PF03466">
    <property type="entry name" value="LysR_substrate"/>
    <property type="match status" value="1"/>
</dbReference>
<evidence type="ECO:0000256" key="2">
    <source>
        <dbReference type="ARBA" id="ARBA00023015"/>
    </source>
</evidence>
<comment type="similarity">
    <text evidence="1">Belongs to the LysR transcriptional regulatory family.</text>
</comment>
<evidence type="ECO:0000256" key="1">
    <source>
        <dbReference type="ARBA" id="ARBA00009437"/>
    </source>
</evidence>
<dbReference type="SUPFAM" id="SSF46785">
    <property type="entry name" value="Winged helix' DNA-binding domain"/>
    <property type="match status" value="1"/>
</dbReference>
<gene>
    <name evidence="6" type="ORF">EC835_103145</name>
</gene>
<dbReference type="SUPFAM" id="SSF53850">
    <property type="entry name" value="Periplasmic binding protein-like II"/>
    <property type="match status" value="1"/>
</dbReference>
<dbReference type="InterPro" id="IPR036388">
    <property type="entry name" value="WH-like_DNA-bd_sf"/>
</dbReference>
<dbReference type="Pfam" id="PF00126">
    <property type="entry name" value="HTH_1"/>
    <property type="match status" value="1"/>
</dbReference>
<organism evidence="6 7">
    <name type="scientific">Providencia alcalifaciens</name>
    <dbReference type="NCBI Taxonomy" id="126385"/>
    <lineage>
        <taxon>Bacteria</taxon>
        <taxon>Pseudomonadati</taxon>
        <taxon>Pseudomonadota</taxon>
        <taxon>Gammaproteobacteria</taxon>
        <taxon>Enterobacterales</taxon>
        <taxon>Morganellaceae</taxon>
        <taxon>Providencia</taxon>
    </lineage>
</organism>
<dbReference type="PRINTS" id="PR00039">
    <property type="entry name" value="HTHLYSR"/>
</dbReference>
<evidence type="ECO:0000256" key="3">
    <source>
        <dbReference type="ARBA" id="ARBA00023125"/>
    </source>
</evidence>
<dbReference type="InterPro" id="IPR000847">
    <property type="entry name" value="LysR_HTH_N"/>
</dbReference>
<name>A0A4R3NL53_9GAMM</name>
<evidence type="ECO:0000313" key="6">
    <source>
        <dbReference type="EMBL" id="TCT35691.1"/>
    </source>
</evidence>
<dbReference type="GO" id="GO:0043565">
    <property type="term" value="F:sequence-specific DNA binding"/>
    <property type="evidence" value="ECO:0007669"/>
    <property type="project" value="TreeGrafter"/>
</dbReference>
<keyword evidence="2" id="KW-0805">Transcription regulation</keyword>
<dbReference type="InterPro" id="IPR058163">
    <property type="entry name" value="LysR-type_TF_proteobact-type"/>
</dbReference>
<dbReference type="Proteomes" id="UP000295055">
    <property type="component" value="Unassembled WGS sequence"/>
</dbReference>
<keyword evidence="3" id="KW-0238">DNA-binding</keyword>
<evidence type="ECO:0000259" key="5">
    <source>
        <dbReference type="PROSITE" id="PS50931"/>
    </source>
</evidence>
<evidence type="ECO:0000313" key="7">
    <source>
        <dbReference type="Proteomes" id="UP000295055"/>
    </source>
</evidence>
<sequence length="291" mass="33196">MKLPPLTSLRFFDVVARYESIIKAAQELHVTHSAISRQIKLLEEHLGVLLFERRNRAIFLTEEGKLLFQTTTHLFQQLSDTVEKITQRSHNQVVSLSCEPTIAMKWLIPRLTNFYQEHPEMTVHLIAAGGPIDFNKEGVDLALRRNDFTWDDNIYAKKICAEWMGIIKKNDSQPYHEMNLLVPASRPNVWRTWQARSGANLQHNKQVNFEHFYLCLQAALAGQGVAIASFLMVADEINTQQLMAPEGFIEDGSAYYLLSPKEIKAGTPAAIFMEWLETNVNQSLLLTQQSA</sequence>
<dbReference type="GO" id="GO:0003700">
    <property type="term" value="F:DNA-binding transcription factor activity"/>
    <property type="evidence" value="ECO:0007669"/>
    <property type="project" value="InterPro"/>
</dbReference>
<dbReference type="InterPro" id="IPR005119">
    <property type="entry name" value="LysR_subst-bd"/>
</dbReference>
<dbReference type="RefSeq" id="WP_132495925.1">
    <property type="nucleotide sequence ID" value="NZ_SMAS01000003.1"/>
</dbReference>
<dbReference type="GO" id="GO:0006351">
    <property type="term" value="P:DNA-templated transcription"/>
    <property type="evidence" value="ECO:0007669"/>
    <property type="project" value="TreeGrafter"/>
</dbReference>
<dbReference type="Gene3D" id="3.40.190.10">
    <property type="entry name" value="Periplasmic binding protein-like II"/>
    <property type="match status" value="2"/>
</dbReference>
<comment type="caution">
    <text evidence="6">The sequence shown here is derived from an EMBL/GenBank/DDBJ whole genome shotgun (WGS) entry which is preliminary data.</text>
</comment>
<dbReference type="PANTHER" id="PTHR30537">
    <property type="entry name" value="HTH-TYPE TRANSCRIPTIONAL REGULATOR"/>
    <property type="match status" value="1"/>
</dbReference>